<name>A0ABW3LT82_9GAMM</name>
<dbReference type="EMBL" id="JBHTKN010000001">
    <property type="protein sequence ID" value="MFD1040837.1"/>
    <property type="molecule type" value="Genomic_DNA"/>
</dbReference>
<evidence type="ECO:0000313" key="1">
    <source>
        <dbReference type="EMBL" id="MFD1040837.1"/>
    </source>
</evidence>
<dbReference type="RefSeq" id="WP_162376310.1">
    <property type="nucleotide sequence ID" value="NZ_JBHTKN010000001.1"/>
</dbReference>
<reference evidence="2" key="1">
    <citation type="journal article" date="2019" name="Int. J. Syst. Evol. Microbiol.">
        <title>The Global Catalogue of Microorganisms (GCM) 10K type strain sequencing project: providing services to taxonomists for standard genome sequencing and annotation.</title>
        <authorList>
            <consortium name="The Broad Institute Genomics Platform"/>
            <consortium name="The Broad Institute Genome Sequencing Center for Infectious Disease"/>
            <person name="Wu L."/>
            <person name="Ma J."/>
        </authorList>
    </citation>
    <scope>NUCLEOTIDE SEQUENCE [LARGE SCALE GENOMIC DNA]</scope>
    <source>
        <strain evidence="2">CCUG 55854</strain>
    </source>
</reference>
<accession>A0ABW3LT82</accession>
<gene>
    <name evidence="1" type="primary">pglZ</name>
    <name evidence="1" type="ORF">ACFQ2N_00550</name>
</gene>
<organism evidence="1 2">
    <name type="scientific">Pseudoxanthomonas kaohsiungensis</name>
    <dbReference type="NCBI Taxonomy" id="283923"/>
    <lineage>
        <taxon>Bacteria</taxon>
        <taxon>Pseudomonadati</taxon>
        <taxon>Pseudomonadota</taxon>
        <taxon>Gammaproteobacteria</taxon>
        <taxon>Lysobacterales</taxon>
        <taxon>Lysobacteraceae</taxon>
        <taxon>Pseudoxanthomonas</taxon>
    </lineage>
</organism>
<evidence type="ECO:0000313" key="2">
    <source>
        <dbReference type="Proteomes" id="UP001597033"/>
    </source>
</evidence>
<comment type="caution">
    <text evidence="1">The sequence shown here is derived from an EMBL/GenBank/DDBJ whole genome shotgun (WGS) entry which is preliminary data.</text>
</comment>
<protein>
    <submittedName>
        <fullName evidence="1">BREX-1 system phosphatase PglZ type B</fullName>
    </submittedName>
</protein>
<proteinExistence type="predicted"/>
<keyword evidence="2" id="KW-1185">Reference proteome</keyword>
<sequence>MIMTEATSPLQALAQALRRAARFNRDVECGPHCILWPDKEGQWRPVIAALQAELPELLVLGPVDEAHRTGPAIWLRCAIAGQIASVKLDGQHPPVLYLPEVSRQDLRAVEQCPEPLRPLAELQYRGQIFSQANAKDWTVRAFLKAVQGGLGLDVGQDKETRDALLLALPQVMDQPLEVLRARRLDSAWFNTLLTGGDPVRDLLLWMDAPTAFREARDDSAWAAFKRVSKAKFAFQPDDGELAAAAKLAARSGPWKLVWQRYEEAPARYRNIPKLIRRCTPPVFDMLTGADTAGGWPQWNQEREDDLRASLNVLAHRPPHEAREQLLRLERDHRARRDLAWASLGEASLALAMAPLAQLADATSRSAAAATIQDMQTLYSTSGWQADDAVLRALEYAESPQDHAAITAAIRSVYLPWMEEAARQLQTLVHATRSPGGVREGKPPAYIAKNQCVLFVDGLRFDLGRRLAGLLADGGREVTEHPTWIALPSVTATGKAAVSPVADRFMGQPGADDFVPDVAATGSSLSTQQLRKVLTDAGWQVLTGNEVGEPGGQAWCEFGDIDQEGHARGWKLALHAQALLAEISARIAALLDAGWGQVRVVTDHGWLLLPGELPKIELPKALATTKWGRCAVLKDGAHSDERLYPWYWDPGQSFALADGIACYKKGEEYAHGGLSLQECLTLQLAVSSQATSAIRTVRIGDIGWKGLRVSVSLETPVEGLQADVRLRAGDPASSVVVASKPFSGHGTCSLVVEDEDLEGRPAFVVVVDADGVLLAQRAVSIGVNE</sequence>
<dbReference type="NCBIfam" id="NF033450">
    <property type="entry name" value="BREX_PglZ_1_B"/>
    <property type="match status" value="1"/>
</dbReference>
<dbReference type="Proteomes" id="UP001597033">
    <property type="component" value="Unassembled WGS sequence"/>
</dbReference>